<accession>A0A0B5J9P9</accession>
<dbReference type="KEGG" id="vg:23462523"/>
<organism evidence="3 4">
    <name type="scientific">Pandoravirus inopinatum</name>
    <dbReference type="NCBI Taxonomy" id="1605721"/>
    <lineage>
        <taxon>Viruses</taxon>
        <taxon>Pandoravirus</taxon>
    </lineage>
</organism>
<evidence type="ECO:0000256" key="2">
    <source>
        <dbReference type="SAM" id="Phobius"/>
    </source>
</evidence>
<dbReference type="RefSeq" id="YP_009119841.1">
    <property type="nucleotide sequence ID" value="NC_026440.1"/>
</dbReference>
<evidence type="ECO:0000256" key="1">
    <source>
        <dbReference type="SAM" id="MobiDB-lite"/>
    </source>
</evidence>
<feature type="transmembrane region" description="Helical" evidence="2">
    <location>
        <begin position="145"/>
        <end position="163"/>
    </location>
</feature>
<keyword evidence="2" id="KW-0472">Membrane</keyword>
<feature type="region of interest" description="Disordered" evidence="1">
    <location>
        <begin position="173"/>
        <end position="206"/>
    </location>
</feature>
<evidence type="ECO:0000313" key="3">
    <source>
        <dbReference type="EMBL" id="AJF97606.1"/>
    </source>
</evidence>
<name>A0A0B5J9P9_9VIRU</name>
<keyword evidence="2" id="KW-1133">Transmembrane helix</keyword>
<dbReference type="EMBL" id="KP136319">
    <property type="protein sequence ID" value="AJF97606.1"/>
    <property type="molecule type" value="Genomic_DNA"/>
</dbReference>
<feature type="compositionally biased region" description="Basic and acidic residues" evidence="1">
    <location>
        <begin position="195"/>
        <end position="206"/>
    </location>
</feature>
<dbReference type="SUPFAM" id="SSF82185">
    <property type="entry name" value="Histone H3 K4-specific methyltransferase SET7/9 N-terminal domain"/>
    <property type="match status" value="1"/>
</dbReference>
<protein>
    <recommendedName>
        <fullName evidence="5">Morn repeat protein</fullName>
    </recommendedName>
</protein>
<dbReference type="Gene3D" id="2.20.110.10">
    <property type="entry name" value="Histone H3 K4-specific methyltransferase SET7/9 N-terminal domain"/>
    <property type="match status" value="1"/>
</dbReference>
<dbReference type="Proteomes" id="UP000202511">
    <property type="component" value="Segment"/>
</dbReference>
<evidence type="ECO:0000313" key="4">
    <source>
        <dbReference type="Proteomes" id="UP000202511"/>
    </source>
</evidence>
<proteinExistence type="predicted"/>
<dbReference type="GeneID" id="23462523"/>
<keyword evidence="2" id="KW-0812">Transmembrane</keyword>
<reference evidence="3 4" key="1">
    <citation type="journal article" date="2015" name="Parasitol. Res.">
        <title>Viruses in close associations with free-living amoebae.</title>
        <authorList>
            <person name="Scheid P."/>
        </authorList>
    </citation>
    <scope>NUCLEOTIDE SEQUENCE [LARGE SCALE GENOMIC DNA]</scope>
    <source>
        <strain evidence="3">KlaHel</strain>
    </source>
</reference>
<sequence>MSTCAWSAGARTIVAATSTPHPWAWVGVCPFFPLQKTNECQPILKIDVDTSPARFVCAPRYNRASLFFTTTNFFCANPHCLFFLNIFVGMDAKFDCAMGRRQDHLDSEDGDDDSDARSVRGIVCHSVVAAGIVACSAMLSHALSLGPAVGALLAVAIVVRFYAAEIPRDRPAAPLCENPYRTHPKPTSPGQSATDTEKEKETKAKTGDLCDDHARWTAYRAGISDAYGGQAEFDTLCDTAITPHSFASDEWLRVGRYDSDDGTLLRGQLASIGDKCVLHGYGMRTTPDGTVHEGKWYLGQPDGMGRRTMPDGRIIEGHWAWDVPDDICTTAHM</sequence>
<evidence type="ECO:0008006" key="5">
    <source>
        <dbReference type="Google" id="ProtNLM"/>
    </source>
</evidence>